<feature type="compositionally biased region" description="Pro residues" evidence="1">
    <location>
        <begin position="217"/>
        <end position="254"/>
    </location>
</feature>
<evidence type="ECO:0000256" key="2">
    <source>
        <dbReference type="SAM" id="Phobius"/>
    </source>
</evidence>
<proteinExistence type="predicted"/>
<reference evidence="3 4" key="1">
    <citation type="journal article" date="2019" name="Emerg. Microbes Infect.">
        <title>Comprehensive subspecies identification of 175 nontuberculous mycobacteria species based on 7547 genomic profiles.</title>
        <authorList>
            <person name="Matsumoto Y."/>
            <person name="Kinjo T."/>
            <person name="Motooka D."/>
            <person name="Nabeya D."/>
            <person name="Jung N."/>
            <person name="Uechi K."/>
            <person name="Horii T."/>
            <person name="Iida T."/>
            <person name="Fujita J."/>
            <person name="Nakamura S."/>
        </authorList>
    </citation>
    <scope>NUCLEOTIDE SEQUENCE [LARGE SCALE GENOMIC DNA]</scope>
    <source>
        <strain evidence="3 4">JCM 17324</strain>
    </source>
</reference>
<feature type="transmembrane region" description="Helical" evidence="2">
    <location>
        <begin position="35"/>
        <end position="59"/>
    </location>
</feature>
<accession>A0ABM7JBR5</accession>
<evidence type="ECO:0008006" key="5">
    <source>
        <dbReference type="Google" id="ProtNLM"/>
    </source>
</evidence>
<evidence type="ECO:0000313" key="4">
    <source>
        <dbReference type="Proteomes" id="UP000466831"/>
    </source>
</evidence>
<keyword evidence="2" id="KW-1133">Transmembrane helix</keyword>
<protein>
    <recommendedName>
        <fullName evidence="5">Tetratricopeptide repeat protein</fullName>
    </recommendedName>
</protein>
<evidence type="ECO:0000256" key="1">
    <source>
        <dbReference type="SAM" id="MobiDB-lite"/>
    </source>
</evidence>
<sequence length="339" mass="35697">MMLRQVPRAALRNLGGRVIAEFRPSSARVRLRRRLYVFSAPVAILVLLAAFKMIAVGVVGDRTIADFDRHDIEALRHDLSSLGIFDVIDPAKTSFAAGDLSVLEGRLHEADDHFSQSLTRTGKGQSCPVRINLLLVRETLGDLATRAGNRDEAARLYTEAIALASDAPPACFAGNTDPNPDRRAIRNSAITRLRQKLDLLHAPPGAPPLPAATVTRQPPPTSLTPASSAPPIPGLPSSSPPPSSPSPSSPPAPQPATGNGPGPNMPELPQTGTADIPVVGPDNVNEDPNAGGILNPVSPDRIPIAGNGGVLGHRLGTGDPMDLLRRLLDNSNAYGDNQE</sequence>
<name>A0ABM7JBR5_9MYCO</name>
<keyword evidence="2" id="KW-0472">Membrane</keyword>
<organism evidence="3 4">
    <name type="scientific">Mycobacterium marseillense</name>
    <dbReference type="NCBI Taxonomy" id="701042"/>
    <lineage>
        <taxon>Bacteria</taxon>
        <taxon>Bacillati</taxon>
        <taxon>Actinomycetota</taxon>
        <taxon>Actinomycetes</taxon>
        <taxon>Mycobacteriales</taxon>
        <taxon>Mycobacteriaceae</taxon>
        <taxon>Mycobacterium</taxon>
        <taxon>Mycobacterium avium complex (MAC)</taxon>
    </lineage>
</organism>
<dbReference type="Proteomes" id="UP000466831">
    <property type="component" value="Chromosome"/>
</dbReference>
<evidence type="ECO:0000313" key="3">
    <source>
        <dbReference type="EMBL" id="BBY11352.1"/>
    </source>
</evidence>
<dbReference type="EMBL" id="AP022584">
    <property type="protein sequence ID" value="BBY11352.1"/>
    <property type="molecule type" value="Genomic_DNA"/>
</dbReference>
<keyword evidence="4" id="KW-1185">Reference proteome</keyword>
<keyword evidence="2" id="KW-0812">Transmembrane</keyword>
<feature type="region of interest" description="Disordered" evidence="1">
    <location>
        <begin position="200"/>
        <end position="310"/>
    </location>
</feature>
<gene>
    <name evidence="3" type="ORF">MMARJ_20920</name>
</gene>